<comment type="caution">
    <text evidence="2">The sequence shown here is derived from an EMBL/GenBank/DDBJ whole genome shotgun (WGS) entry which is preliminary data.</text>
</comment>
<keyword evidence="1" id="KW-0812">Transmembrane</keyword>
<evidence type="ECO:0000313" key="3">
    <source>
        <dbReference type="Proteomes" id="UP001222027"/>
    </source>
</evidence>
<evidence type="ECO:0000256" key="1">
    <source>
        <dbReference type="SAM" id="Phobius"/>
    </source>
</evidence>
<sequence length="119" mass="13853">MFLSRIRGNKHEIFHIPSHLCRNFIGICFWRRRNAIVQSTESVVCKRSELIERPHRHRTASSSAARVSLRLAVAFLFLLAAFYVGRPLYWKLSATIHEVQEKRKSVKEATYKAVKNDAE</sequence>
<protein>
    <submittedName>
        <fullName evidence="2">Uncharacterized protein</fullName>
    </submittedName>
</protein>
<keyword evidence="3" id="KW-1185">Reference proteome</keyword>
<organism evidence="2 3">
    <name type="scientific">Ensete ventricosum</name>
    <name type="common">Abyssinian banana</name>
    <name type="synonym">Musa ensete</name>
    <dbReference type="NCBI Taxonomy" id="4639"/>
    <lineage>
        <taxon>Eukaryota</taxon>
        <taxon>Viridiplantae</taxon>
        <taxon>Streptophyta</taxon>
        <taxon>Embryophyta</taxon>
        <taxon>Tracheophyta</taxon>
        <taxon>Spermatophyta</taxon>
        <taxon>Magnoliopsida</taxon>
        <taxon>Liliopsida</taxon>
        <taxon>Zingiberales</taxon>
        <taxon>Musaceae</taxon>
        <taxon>Ensete</taxon>
    </lineage>
</organism>
<evidence type="ECO:0000313" key="2">
    <source>
        <dbReference type="EMBL" id="KAJ8510484.1"/>
    </source>
</evidence>
<dbReference type="Proteomes" id="UP001222027">
    <property type="component" value="Unassembled WGS sequence"/>
</dbReference>
<keyword evidence="1" id="KW-0472">Membrane</keyword>
<reference evidence="2 3" key="1">
    <citation type="submission" date="2022-12" db="EMBL/GenBank/DDBJ databases">
        <title>Chromosome-scale assembly of the Ensete ventricosum genome.</title>
        <authorList>
            <person name="Dussert Y."/>
            <person name="Stocks J."/>
            <person name="Wendawek A."/>
            <person name="Woldeyes F."/>
            <person name="Nichols R.A."/>
            <person name="Borrell J.S."/>
        </authorList>
    </citation>
    <scope>NUCLEOTIDE SEQUENCE [LARGE SCALE GENOMIC DNA]</scope>
    <source>
        <strain evidence="3">cv. Maze</strain>
        <tissue evidence="2">Seeds</tissue>
    </source>
</reference>
<gene>
    <name evidence="2" type="ORF">OPV22_000918</name>
</gene>
<dbReference type="EMBL" id="JAQQAF010000001">
    <property type="protein sequence ID" value="KAJ8510484.1"/>
    <property type="molecule type" value="Genomic_DNA"/>
</dbReference>
<accession>A0AAV8RK64</accession>
<proteinExistence type="predicted"/>
<dbReference type="AlphaFoldDB" id="A0AAV8RK64"/>
<name>A0AAV8RK64_ENSVE</name>
<keyword evidence="1" id="KW-1133">Transmembrane helix</keyword>
<feature type="transmembrane region" description="Helical" evidence="1">
    <location>
        <begin position="67"/>
        <end position="85"/>
    </location>
</feature>